<keyword evidence="2 6" id="KW-0489">Methyltransferase</keyword>
<dbReference type="GO" id="GO:0032259">
    <property type="term" value="P:methylation"/>
    <property type="evidence" value="ECO:0007669"/>
    <property type="project" value="UniProtKB-KW"/>
</dbReference>
<keyword evidence="7" id="KW-1185">Reference proteome</keyword>
<dbReference type="InterPro" id="IPR029063">
    <property type="entry name" value="SAM-dependent_MTases_sf"/>
</dbReference>
<dbReference type="Pfam" id="PF05175">
    <property type="entry name" value="MTS"/>
    <property type="match status" value="1"/>
</dbReference>
<feature type="domain" description="Methyltransferase small" evidence="5">
    <location>
        <begin position="2"/>
        <end position="105"/>
    </location>
</feature>
<dbReference type="EMBL" id="CP071872">
    <property type="protein sequence ID" value="UNM13444.1"/>
    <property type="molecule type" value="Genomic_DNA"/>
</dbReference>
<sequence>MTLMVLPGVYAPQEDTALLADALRREVVSPRTRVLDVGTGTGVLALTAAMQGAQVTAVDVSRLAVWTARLNARLARTRVRVLRGDLTAPVAGRTFDLVVTNPPYVPSPARTAPRRGRARAWDAGQDGRLVLDRICGDVPRLLEPGGVLLVVHSALSGVRPTLARLRSAGLTAEVTERRRVRLGPVLRTRRTWLCSRGLLSPDGQTEELVVIRAERTR</sequence>
<reference evidence="6 7" key="1">
    <citation type="submission" date="2021-03" db="EMBL/GenBank/DDBJ databases">
        <title>Complete genome of Streptomyces formicae strain 1H-GS9 (DSM 100524).</title>
        <authorList>
            <person name="Atanasov K.E."/>
            <person name="Altabella T."/>
            <person name="Ferrer A."/>
        </authorList>
    </citation>
    <scope>NUCLEOTIDE SEQUENCE [LARGE SCALE GENOMIC DNA]</scope>
    <source>
        <strain evidence="6 7">1H-GS9</strain>
    </source>
</reference>
<proteinExistence type="inferred from homology"/>
<dbReference type="InterPro" id="IPR002052">
    <property type="entry name" value="DNA_methylase_N6_adenine_CS"/>
</dbReference>
<accession>A0ABY3WLF4</accession>
<evidence type="ECO:0000313" key="6">
    <source>
        <dbReference type="EMBL" id="UNM13444.1"/>
    </source>
</evidence>
<dbReference type="InterPro" id="IPR007848">
    <property type="entry name" value="Small_mtfrase_dom"/>
</dbReference>
<evidence type="ECO:0000259" key="5">
    <source>
        <dbReference type="Pfam" id="PF05175"/>
    </source>
</evidence>
<comment type="similarity">
    <text evidence="1">Belongs to the eukaryotic/archaeal PrmC-related family.</text>
</comment>
<dbReference type="CDD" id="cd02440">
    <property type="entry name" value="AdoMet_MTases"/>
    <property type="match status" value="1"/>
</dbReference>
<dbReference type="GO" id="GO:0008168">
    <property type="term" value="F:methyltransferase activity"/>
    <property type="evidence" value="ECO:0007669"/>
    <property type="project" value="UniProtKB-KW"/>
</dbReference>
<dbReference type="NCBIfam" id="TIGR00537">
    <property type="entry name" value="hemK_rel_arch"/>
    <property type="match status" value="1"/>
</dbReference>
<dbReference type="PANTHER" id="PTHR45875">
    <property type="entry name" value="METHYLTRANSFERASE N6AMT1"/>
    <property type="match status" value="1"/>
</dbReference>
<evidence type="ECO:0000256" key="3">
    <source>
        <dbReference type="ARBA" id="ARBA00022679"/>
    </source>
</evidence>
<dbReference type="Gene3D" id="3.40.50.150">
    <property type="entry name" value="Vaccinia Virus protein VP39"/>
    <property type="match status" value="1"/>
</dbReference>
<dbReference type="SUPFAM" id="SSF53335">
    <property type="entry name" value="S-adenosyl-L-methionine-dependent methyltransferases"/>
    <property type="match status" value="1"/>
</dbReference>
<evidence type="ECO:0000313" key="7">
    <source>
        <dbReference type="Proteomes" id="UP000828924"/>
    </source>
</evidence>
<gene>
    <name evidence="6" type="ORF">J4032_19890</name>
</gene>
<evidence type="ECO:0000256" key="1">
    <source>
        <dbReference type="ARBA" id="ARBA00006149"/>
    </source>
</evidence>
<keyword evidence="4" id="KW-0949">S-adenosyl-L-methionine</keyword>
<dbReference type="InterPro" id="IPR004557">
    <property type="entry name" value="PrmC-related"/>
</dbReference>
<dbReference type="PANTHER" id="PTHR45875:SF1">
    <property type="entry name" value="METHYLTRANSFERASE N6AMT1"/>
    <property type="match status" value="1"/>
</dbReference>
<evidence type="ECO:0000256" key="2">
    <source>
        <dbReference type="ARBA" id="ARBA00022603"/>
    </source>
</evidence>
<organism evidence="6 7">
    <name type="scientific">Streptomyces formicae</name>
    <dbReference type="NCBI Taxonomy" id="1616117"/>
    <lineage>
        <taxon>Bacteria</taxon>
        <taxon>Bacillati</taxon>
        <taxon>Actinomycetota</taxon>
        <taxon>Actinomycetes</taxon>
        <taxon>Kitasatosporales</taxon>
        <taxon>Streptomycetaceae</taxon>
        <taxon>Streptomyces</taxon>
    </lineage>
</organism>
<keyword evidence="3" id="KW-0808">Transferase</keyword>
<dbReference type="InterPro" id="IPR052190">
    <property type="entry name" value="Euk-Arch_PrmC-MTase"/>
</dbReference>
<protein>
    <submittedName>
        <fullName evidence="6">Methyltransferase</fullName>
    </submittedName>
</protein>
<evidence type="ECO:0000256" key="4">
    <source>
        <dbReference type="ARBA" id="ARBA00022691"/>
    </source>
</evidence>
<name>A0ABY3WLF4_9ACTN</name>
<dbReference type="PROSITE" id="PS00092">
    <property type="entry name" value="N6_MTASE"/>
    <property type="match status" value="1"/>
</dbReference>
<dbReference type="Proteomes" id="UP000828924">
    <property type="component" value="Chromosome"/>
</dbReference>